<evidence type="ECO:0000313" key="2">
    <source>
        <dbReference type="EMBL" id="ERJ19966.1"/>
    </source>
</evidence>
<accession>U2E8B8</accession>
<dbReference type="AlphaFoldDB" id="U2E8B8"/>
<keyword evidence="1" id="KW-0812">Transmembrane</keyword>
<dbReference type="RefSeq" id="WP_006911830.1">
    <property type="nucleotide sequence ID" value="NZ_AFNV02000006.1"/>
</dbReference>
<evidence type="ECO:0000313" key="3">
    <source>
        <dbReference type="Proteomes" id="UP000006242"/>
    </source>
</evidence>
<sequence length="167" mass="18188">MYNERILVGDLAPPLTNGNVDDWPDQAPFVLDSYEPHGALAMLVALRRLPSLGVFMAGFGYSVICVMAALSNTNASIDVWMLMPGIVLALLAIVNLVSKRLVGYLDSCPATSQRVSALKHRAARYNVDGPMTDAQARTSDCWRVGHVRQAHAVLDRMDVVARHASNN</sequence>
<reference evidence="2 3" key="2">
    <citation type="journal article" date="2013" name="PLoS ONE">
        <title>INDIGO - INtegrated Data Warehouse of MIcrobial GenOmes with Examples from the Red Sea Extremophiles.</title>
        <authorList>
            <person name="Alam I."/>
            <person name="Antunes A."/>
            <person name="Kamau A.A."/>
            <person name="Ba Alawi W."/>
            <person name="Kalkatawi M."/>
            <person name="Stingl U."/>
            <person name="Bajic V.B."/>
        </authorList>
    </citation>
    <scope>NUCLEOTIDE SEQUENCE [LARGE SCALE GENOMIC DNA]</scope>
    <source>
        <strain evidence="2 3">E1L3A</strain>
    </source>
</reference>
<reference evidence="2 3" key="1">
    <citation type="journal article" date="2011" name="J. Bacteriol.">
        <title>Genome sequence of Salinisphaera shabanensis, a gammaproteobacterium from the harsh, variable environment of the brine-seawater interface of the Shaban Deep in the Red Sea.</title>
        <authorList>
            <person name="Antunes A."/>
            <person name="Alam I."/>
            <person name="Bajic V.B."/>
            <person name="Stingl U."/>
        </authorList>
    </citation>
    <scope>NUCLEOTIDE SEQUENCE [LARGE SCALE GENOMIC DNA]</scope>
    <source>
        <strain evidence="2 3">E1L3A</strain>
    </source>
</reference>
<comment type="caution">
    <text evidence="2">The sequence shown here is derived from an EMBL/GenBank/DDBJ whole genome shotgun (WGS) entry which is preliminary data.</text>
</comment>
<keyword evidence="1" id="KW-1133">Transmembrane helix</keyword>
<gene>
    <name evidence="2" type="ORF">SSPSH_001141</name>
</gene>
<organism evidence="2 3">
    <name type="scientific">Salinisphaera shabanensis E1L3A</name>
    <dbReference type="NCBI Taxonomy" id="1033802"/>
    <lineage>
        <taxon>Bacteria</taxon>
        <taxon>Pseudomonadati</taxon>
        <taxon>Pseudomonadota</taxon>
        <taxon>Gammaproteobacteria</taxon>
        <taxon>Salinisphaerales</taxon>
        <taxon>Salinisphaeraceae</taxon>
        <taxon>Salinisphaera</taxon>
    </lineage>
</organism>
<dbReference type="EMBL" id="AFNV02000006">
    <property type="protein sequence ID" value="ERJ19966.1"/>
    <property type="molecule type" value="Genomic_DNA"/>
</dbReference>
<dbReference type="OrthoDB" id="10018875at2"/>
<feature type="transmembrane region" description="Helical" evidence="1">
    <location>
        <begin position="77"/>
        <end position="97"/>
    </location>
</feature>
<keyword evidence="1" id="KW-0472">Membrane</keyword>
<feature type="transmembrane region" description="Helical" evidence="1">
    <location>
        <begin position="52"/>
        <end position="71"/>
    </location>
</feature>
<proteinExistence type="predicted"/>
<dbReference type="Proteomes" id="UP000006242">
    <property type="component" value="Unassembled WGS sequence"/>
</dbReference>
<name>U2E8B8_9GAMM</name>
<keyword evidence="3" id="KW-1185">Reference proteome</keyword>
<evidence type="ECO:0000256" key="1">
    <source>
        <dbReference type="SAM" id="Phobius"/>
    </source>
</evidence>
<protein>
    <submittedName>
        <fullName evidence="2">Uncharacterized protein</fullName>
    </submittedName>
</protein>